<keyword evidence="10" id="KW-1185">Reference proteome</keyword>
<feature type="transmembrane region" description="Helical" evidence="6">
    <location>
        <begin position="306"/>
        <end position="324"/>
    </location>
</feature>
<sequence length="524" mass="55984">MMWMASLPAMRALVLCFAAGVVLLQGRESLPDAAMLGLPGAGLALVLLLFRARREHVAAGRASAMRRLARGLALAGLAFILGFGWAALRADWRLADELRGELEGVDIGLTGFVAGLPQPLDEGVRFHFEPDGEVEGVPGKLLLSWYRARGTTQAPPVVKPGERWRFTVRLKRPHGFHNPGGFDYEAWLLERGLRATGYVRGGAQRLDADAAGPMDVVHRLRDAVRERFAAVLGDAPYAGILVALVIGEQRGIPPGQWEVFRRTGVAHLVAISGMHITLAAAIAGGSLGWIWRRIPGLVLRCPVRRAQALAAVLAGTGYALLAGLGIPVQRALIMLFVVAVALYRGRFILPSRVLALALLAVLVLDPWACLSAGFWLSFGAVAAIGFMLGGRRDAVGGWRAALRVQLGISLALLPLLVMLFQSLPLLSPLANAVAIPLVNFIITPFALLAALLPLDFLLQWGHQATALMMVFVEWLAAFEPGYWRQPAPPMWLGTLAMAAAAGALLPRGTPGRMAALVALAGLLA</sequence>
<feature type="transmembrane region" description="Helical" evidence="6">
    <location>
        <begin position="489"/>
        <end position="506"/>
    </location>
</feature>
<feature type="transmembrane region" description="Helical" evidence="6">
    <location>
        <begin position="400"/>
        <end position="420"/>
    </location>
</feature>
<comment type="subcellular location">
    <subcellularLocation>
        <location evidence="1">Cell membrane</location>
        <topology evidence="1">Multi-pass membrane protein</topology>
    </subcellularLocation>
</comment>
<keyword evidence="3 6" id="KW-0812">Transmembrane</keyword>
<dbReference type="GO" id="GO:0005886">
    <property type="term" value="C:plasma membrane"/>
    <property type="evidence" value="ECO:0007669"/>
    <property type="project" value="UniProtKB-SubCell"/>
</dbReference>
<dbReference type="Proteomes" id="UP000013232">
    <property type="component" value="Unassembled WGS sequence"/>
</dbReference>
<feature type="transmembrane region" description="Helical" evidence="6">
    <location>
        <begin position="71"/>
        <end position="88"/>
    </location>
</feature>
<dbReference type="NCBIfam" id="TIGR00360">
    <property type="entry name" value="ComEC_N-term"/>
    <property type="match status" value="1"/>
</dbReference>
<evidence type="ECO:0000256" key="3">
    <source>
        <dbReference type="ARBA" id="ARBA00022692"/>
    </source>
</evidence>
<name>N6YPT9_THAL4</name>
<comment type="caution">
    <text evidence="9">The sequence shown here is derived from an EMBL/GenBank/DDBJ whole genome shotgun (WGS) entry which is preliminary data.</text>
</comment>
<dbReference type="OrthoDB" id="9761531at2"/>
<dbReference type="InterPro" id="IPR025405">
    <property type="entry name" value="DUF4131"/>
</dbReference>
<evidence type="ECO:0000256" key="1">
    <source>
        <dbReference type="ARBA" id="ARBA00004651"/>
    </source>
</evidence>
<accession>N6YPT9</accession>
<evidence type="ECO:0000313" key="10">
    <source>
        <dbReference type="Proteomes" id="UP000013232"/>
    </source>
</evidence>
<feature type="transmembrane region" description="Helical" evidence="6">
    <location>
        <begin position="34"/>
        <end position="50"/>
    </location>
</feature>
<feature type="non-terminal residue" evidence="9">
    <location>
        <position position="524"/>
    </location>
</feature>
<dbReference type="STRING" id="1123367.GCA_000621305_01359"/>
<dbReference type="InterPro" id="IPR004477">
    <property type="entry name" value="ComEC_N"/>
</dbReference>
<feature type="transmembrane region" description="Helical" evidence="6">
    <location>
        <begin position="355"/>
        <end position="388"/>
    </location>
</feature>
<gene>
    <name evidence="9" type="ORF">C666_17475</name>
</gene>
<dbReference type="Pfam" id="PF03772">
    <property type="entry name" value="Competence"/>
    <property type="match status" value="1"/>
</dbReference>
<reference evidence="9 10" key="1">
    <citation type="submission" date="2012-09" db="EMBL/GenBank/DDBJ databases">
        <title>Draft Genome Sequences of 6 Strains from Genus Thauera.</title>
        <authorList>
            <person name="Liu B."/>
            <person name="Shapleigh J.P."/>
            <person name="Frostegard A.H."/>
        </authorList>
    </citation>
    <scope>NUCLEOTIDE SEQUENCE [LARGE SCALE GENOMIC DNA]</scope>
    <source>
        <strain evidence="10">47Lol / DSM 12138</strain>
    </source>
</reference>
<feature type="domain" description="ComEC/Rec2-related protein" evidence="7">
    <location>
        <begin position="244"/>
        <end position="505"/>
    </location>
</feature>
<protein>
    <submittedName>
        <fullName evidence="9">DNA internalization-related competence protein ComEC/Rec2</fullName>
    </submittedName>
</protein>
<proteinExistence type="predicted"/>
<evidence type="ECO:0000256" key="6">
    <source>
        <dbReference type="SAM" id="Phobius"/>
    </source>
</evidence>
<keyword evidence="2" id="KW-1003">Cell membrane</keyword>
<dbReference type="eggNOG" id="COG0658">
    <property type="taxonomic scope" value="Bacteria"/>
</dbReference>
<dbReference type="AlphaFoldDB" id="N6YPT9"/>
<feature type="transmembrane region" description="Helical" evidence="6">
    <location>
        <begin position="432"/>
        <end position="452"/>
    </location>
</feature>
<evidence type="ECO:0000256" key="5">
    <source>
        <dbReference type="ARBA" id="ARBA00023136"/>
    </source>
</evidence>
<dbReference type="InterPro" id="IPR052159">
    <property type="entry name" value="Competence_DNA_uptake"/>
</dbReference>
<evidence type="ECO:0000313" key="9">
    <source>
        <dbReference type="EMBL" id="ENO84387.1"/>
    </source>
</evidence>
<feature type="transmembrane region" description="Helical" evidence="6">
    <location>
        <begin position="464"/>
        <end position="483"/>
    </location>
</feature>
<evidence type="ECO:0000259" key="8">
    <source>
        <dbReference type="Pfam" id="PF13567"/>
    </source>
</evidence>
<keyword evidence="5 6" id="KW-0472">Membrane</keyword>
<feature type="transmembrane region" description="Helical" evidence="6">
    <location>
        <begin position="268"/>
        <end position="291"/>
    </location>
</feature>
<dbReference type="EMBL" id="AMXE01000110">
    <property type="protein sequence ID" value="ENO84387.1"/>
    <property type="molecule type" value="Genomic_DNA"/>
</dbReference>
<dbReference type="PANTHER" id="PTHR30619">
    <property type="entry name" value="DNA INTERNALIZATION/COMPETENCE PROTEIN COMEC/REC2"/>
    <property type="match status" value="1"/>
</dbReference>
<feature type="domain" description="DUF4131" evidence="8">
    <location>
        <begin position="38"/>
        <end position="202"/>
    </location>
</feature>
<evidence type="ECO:0000256" key="4">
    <source>
        <dbReference type="ARBA" id="ARBA00022989"/>
    </source>
</evidence>
<evidence type="ECO:0000256" key="2">
    <source>
        <dbReference type="ARBA" id="ARBA00022475"/>
    </source>
</evidence>
<organism evidence="9 10">
    <name type="scientific">Thauera linaloolentis (strain DSM 12138 / JCM 21573 / CCUG 41526 / CIP 105981 / IAM 15112 / NBRC 102519 / 47Lol)</name>
    <dbReference type="NCBI Taxonomy" id="1123367"/>
    <lineage>
        <taxon>Bacteria</taxon>
        <taxon>Pseudomonadati</taxon>
        <taxon>Pseudomonadota</taxon>
        <taxon>Betaproteobacteria</taxon>
        <taxon>Rhodocyclales</taxon>
        <taxon>Zoogloeaceae</taxon>
        <taxon>Thauera</taxon>
    </lineage>
</organism>
<dbReference type="PANTHER" id="PTHR30619:SF1">
    <property type="entry name" value="RECOMBINATION PROTEIN 2"/>
    <property type="match status" value="1"/>
</dbReference>
<evidence type="ECO:0000259" key="7">
    <source>
        <dbReference type="Pfam" id="PF03772"/>
    </source>
</evidence>
<dbReference type="Pfam" id="PF13567">
    <property type="entry name" value="DUF4131"/>
    <property type="match status" value="1"/>
</dbReference>
<keyword evidence="4 6" id="KW-1133">Transmembrane helix</keyword>